<dbReference type="InterPro" id="IPR029058">
    <property type="entry name" value="AB_hydrolase_fold"/>
</dbReference>
<dbReference type="InterPro" id="IPR002168">
    <property type="entry name" value="Lipase_GDXG_HIS_AS"/>
</dbReference>
<dbReference type="GO" id="GO:0016787">
    <property type="term" value="F:hydrolase activity"/>
    <property type="evidence" value="ECO:0007669"/>
    <property type="project" value="UniProtKB-KW"/>
</dbReference>
<dbReference type="STRING" id="3469.A0A4Y7KLP0"/>
<sequence>MADQTHQQATDKSSTTAKTGFAWDIDAATTDPYEKLMCIHNPDDDSLIRNLPIPVTPLDQNTKDISLNPDRKTSIRIFRPATELSVTNKLPVIIYFHGGGFILFSAASTIVHNFCQSIATHLPAVVVSVNYRLAPESRLPAAYDDAVDGLNWVKTQALDTLNGEPWLKEYADFSNCFIMGCSSGANIAYYANLRALEMDLEPIKINGLILHIPFFGSLERTESELRLINDPYLAPSVSDVMWELALPVGSSRDHVYCNPRHDDGESSGIKVGLTKRCLVIGFYGDPVIDRQIQLVKMLEEKDKSTVTATNIFDRLHTITTTDPYEKLMCIHNPDDDTLIRNLPNPLTILTEDDQNTKDISLNPDRETSIRLFRPPAELSVANKLPIIIYFHGGGFILFNAASTMSHNFCQSIAAHLPALVVSVDYRLAPESRLPAAYDDAVEALNWVKDQALDISNGEPWLKEYADFSRCFIMGCSAGGNIAYHANLRAVEMDLEPVKINGLILHIPFFGSVKRTESELRLVNDLYLAPSLSDVMWELALPVGSSRDHVYCNPSIDDGESSGIKVGLIKRCLVIGFYGDPLIDRQIQLVKMLEEKGVKVETCIAEGGFHGVAFHDSKTLETLLGKLKQFI</sequence>
<dbReference type="InterPro" id="IPR013094">
    <property type="entry name" value="AB_hydrolase_3"/>
</dbReference>
<dbReference type="InterPro" id="IPR050466">
    <property type="entry name" value="Carboxylest/Gibb_receptor"/>
</dbReference>
<dbReference type="Proteomes" id="UP000316621">
    <property type="component" value="Chromosome 8"/>
</dbReference>
<proteinExistence type="inferred from homology"/>
<evidence type="ECO:0000256" key="2">
    <source>
        <dbReference type="ARBA" id="ARBA00022801"/>
    </source>
</evidence>
<feature type="domain" description="Alpha/beta hydrolase fold-3" evidence="3">
    <location>
        <begin position="387"/>
        <end position="611"/>
    </location>
</feature>
<reference evidence="4 5" key="1">
    <citation type="journal article" date="2018" name="Science">
        <title>The opium poppy genome and morphinan production.</title>
        <authorList>
            <person name="Guo L."/>
            <person name="Winzer T."/>
            <person name="Yang X."/>
            <person name="Li Y."/>
            <person name="Ning Z."/>
            <person name="He Z."/>
            <person name="Teodor R."/>
            <person name="Lu Y."/>
            <person name="Bowser T.A."/>
            <person name="Graham I.A."/>
            <person name="Ye K."/>
        </authorList>
    </citation>
    <scope>NUCLEOTIDE SEQUENCE [LARGE SCALE GENOMIC DNA]</scope>
    <source>
        <strain evidence="5">cv. HN1</strain>
        <tissue evidence="4">Leaves</tissue>
    </source>
</reference>
<evidence type="ECO:0000259" key="3">
    <source>
        <dbReference type="Pfam" id="PF07859"/>
    </source>
</evidence>
<name>A0A4Y7KLP0_PAPSO</name>
<dbReference type="Gramene" id="RZC73081">
    <property type="protein sequence ID" value="RZC73081"/>
    <property type="gene ID" value="C5167_048564"/>
</dbReference>
<accession>A0A4Y7KLP0</accession>
<keyword evidence="5" id="KW-1185">Reference proteome</keyword>
<organism evidence="4 5">
    <name type="scientific">Papaver somniferum</name>
    <name type="common">Opium poppy</name>
    <dbReference type="NCBI Taxonomy" id="3469"/>
    <lineage>
        <taxon>Eukaryota</taxon>
        <taxon>Viridiplantae</taxon>
        <taxon>Streptophyta</taxon>
        <taxon>Embryophyta</taxon>
        <taxon>Tracheophyta</taxon>
        <taxon>Spermatophyta</taxon>
        <taxon>Magnoliopsida</taxon>
        <taxon>Ranunculales</taxon>
        <taxon>Papaveraceae</taxon>
        <taxon>Papaveroideae</taxon>
        <taxon>Papaver</taxon>
    </lineage>
</organism>
<dbReference type="PROSITE" id="PS01173">
    <property type="entry name" value="LIPASE_GDXG_HIS"/>
    <property type="match status" value="2"/>
</dbReference>
<comment type="similarity">
    <text evidence="1">Belongs to the 'GDXG' lipolytic enzyme family.</text>
</comment>
<evidence type="ECO:0000313" key="5">
    <source>
        <dbReference type="Proteomes" id="UP000316621"/>
    </source>
</evidence>
<dbReference type="SUPFAM" id="SSF53474">
    <property type="entry name" value="alpha/beta-Hydrolases"/>
    <property type="match status" value="2"/>
</dbReference>
<evidence type="ECO:0000256" key="1">
    <source>
        <dbReference type="ARBA" id="ARBA00010515"/>
    </source>
</evidence>
<keyword evidence="2" id="KW-0378">Hydrolase</keyword>
<dbReference type="Pfam" id="PF07859">
    <property type="entry name" value="Abhydrolase_3"/>
    <property type="match status" value="2"/>
</dbReference>
<evidence type="ECO:0000313" key="4">
    <source>
        <dbReference type="EMBL" id="RZC73081.1"/>
    </source>
</evidence>
<dbReference type="AlphaFoldDB" id="A0A4Y7KLP0"/>
<protein>
    <recommendedName>
        <fullName evidence="3">Alpha/beta hydrolase fold-3 domain-containing protein</fullName>
    </recommendedName>
</protein>
<dbReference type="PANTHER" id="PTHR23024">
    <property type="entry name" value="ARYLACETAMIDE DEACETYLASE"/>
    <property type="match status" value="1"/>
</dbReference>
<dbReference type="PANTHER" id="PTHR23024:SF546">
    <property type="entry name" value="CARBOXYLESTERASE 120-RELATED"/>
    <property type="match status" value="1"/>
</dbReference>
<gene>
    <name evidence="4" type="ORF">C5167_048564</name>
</gene>
<dbReference type="OMA" id="NWGGDMR"/>
<dbReference type="Gene3D" id="3.40.50.1820">
    <property type="entry name" value="alpha/beta hydrolase"/>
    <property type="match status" value="2"/>
</dbReference>
<dbReference type="EMBL" id="CM010722">
    <property type="protein sequence ID" value="RZC73081.1"/>
    <property type="molecule type" value="Genomic_DNA"/>
</dbReference>
<feature type="domain" description="Alpha/beta hydrolase fold-3" evidence="3">
    <location>
        <begin position="93"/>
        <end position="315"/>
    </location>
</feature>